<evidence type="ECO:0000313" key="3">
    <source>
        <dbReference type="EMBL" id="KAJ8041460.1"/>
    </source>
</evidence>
<organism evidence="3 4">
    <name type="scientific">Holothuria leucospilota</name>
    <name type="common">Black long sea cucumber</name>
    <name type="synonym">Mertensiothuria leucospilota</name>
    <dbReference type="NCBI Taxonomy" id="206669"/>
    <lineage>
        <taxon>Eukaryota</taxon>
        <taxon>Metazoa</taxon>
        <taxon>Echinodermata</taxon>
        <taxon>Eleutherozoa</taxon>
        <taxon>Echinozoa</taxon>
        <taxon>Holothuroidea</taxon>
        <taxon>Aspidochirotacea</taxon>
        <taxon>Aspidochirotida</taxon>
        <taxon>Holothuriidae</taxon>
        <taxon>Holothuria</taxon>
    </lineage>
</organism>
<dbReference type="PANTHER" id="PTHR11786">
    <property type="entry name" value="N-HYDROXYARYLAMINE O-ACETYLTRANSFERASE"/>
    <property type="match status" value="1"/>
</dbReference>
<dbReference type="SUPFAM" id="SSF54001">
    <property type="entry name" value="Cysteine proteinases"/>
    <property type="match status" value="1"/>
</dbReference>
<comment type="caution">
    <text evidence="3">The sequence shown here is derived from an EMBL/GenBank/DDBJ whole genome shotgun (WGS) entry which is preliminary data.</text>
</comment>
<dbReference type="Gene3D" id="3.30.2140.20">
    <property type="match status" value="1"/>
</dbReference>
<dbReference type="EC" id="2.3.1.5" evidence="2"/>
<dbReference type="EMBL" id="JAIZAY010000005">
    <property type="protein sequence ID" value="KAJ8041460.1"/>
    <property type="molecule type" value="Genomic_DNA"/>
</dbReference>
<dbReference type="GO" id="GO:0004060">
    <property type="term" value="F:arylamine N-acetyltransferase activity"/>
    <property type="evidence" value="ECO:0007669"/>
    <property type="project" value="UniProtKB-EC"/>
</dbReference>
<name>A0A9Q1HCY3_HOLLE</name>
<proteinExistence type="inferred from homology"/>
<dbReference type="PANTHER" id="PTHR11786:SF0">
    <property type="entry name" value="ARYLAMINE N-ACETYLTRANSFERASE 4-RELATED"/>
    <property type="match status" value="1"/>
</dbReference>
<sequence length="339" mass="38673">MGVTYIHQCDGIAVKTIETVEYEVTVAVRIEDDISYNLTKLEALTYLEHVLGIPDPISLLNKNKVAFLQELMQQTMLKIPFTNIPSFREGKFKGLSLKEIKEAVFKREGGNCLALNTFTGAVLECLGFDVYLIGGSAQQWKVPLLNTHTAVIAKHLTSPGSLHLLDVGNRYFFPLTALDFDRISQVYPMKKWQYRFFQVSPGVVQLTRKCEPPKPGRADGLIYAESDEYWEVLMTFQTSTPMKLAECQYQNDLITQNPEMAHRVVDGFLLISYPNNLLFNITNNYCMIEMETGDTEVTQVKNSLQVVDTILKYFPQYSRNLLESMANYFTKKSQKKNIL</sequence>
<comment type="similarity">
    <text evidence="1">Belongs to the arylamine N-acetyltransferase family.</text>
</comment>
<keyword evidence="4" id="KW-1185">Reference proteome</keyword>
<dbReference type="Pfam" id="PF00797">
    <property type="entry name" value="Acetyltransf_2"/>
    <property type="match status" value="1"/>
</dbReference>
<reference evidence="3" key="1">
    <citation type="submission" date="2021-10" db="EMBL/GenBank/DDBJ databases">
        <title>Tropical sea cucumber genome reveals ecological adaptation and Cuvierian tubules defense mechanism.</title>
        <authorList>
            <person name="Chen T."/>
        </authorList>
    </citation>
    <scope>NUCLEOTIDE SEQUENCE</scope>
    <source>
        <strain evidence="3">Nanhai2018</strain>
        <tissue evidence="3">Muscle</tissue>
    </source>
</reference>
<dbReference type="InterPro" id="IPR038765">
    <property type="entry name" value="Papain-like_cys_pep_sf"/>
</dbReference>
<accession>A0A9Q1HCY3</accession>
<evidence type="ECO:0000313" key="4">
    <source>
        <dbReference type="Proteomes" id="UP001152320"/>
    </source>
</evidence>
<evidence type="ECO:0000256" key="2">
    <source>
        <dbReference type="ARBA" id="ARBA00012701"/>
    </source>
</evidence>
<protein>
    <recommendedName>
        <fullName evidence="2">arylamine N-acetyltransferase</fullName>
        <ecNumber evidence="2">2.3.1.5</ecNumber>
    </recommendedName>
</protein>
<dbReference type="InterPro" id="IPR053710">
    <property type="entry name" value="Arylamine_NAT_domain_sf"/>
</dbReference>
<gene>
    <name evidence="3" type="ORF">HOLleu_12283</name>
</gene>
<dbReference type="InterPro" id="IPR001447">
    <property type="entry name" value="Arylamine_N-AcTrfase"/>
</dbReference>
<dbReference type="AlphaFoldDB" id="A0A9Q1HCY3"/>
<dbReference type="OrthoDB" id="10260017at2759"/>
<dbReference type="Proteomes" id="UP001152320">
    <property type="component" value="Chromosome 5"/>
</dbReference>
<evidence type="ECO:0000256" key="1">
    <source>
        <dbReference type="ARBA" id="ARBA00006547"/>
    </source>
</evidence>